<dbReference type="Gene3D" id="6.10.340.10">
    <property type="match status" value="1"/>
</dbReference>
<dbReference type="Pfam" id="PF06580">
    <property type="entry name" value="His_kinase"/>
    <property type="match status" value="1"/>
</dbReference>
<dbReference type="SUPFAM" id="SSF158472">
    <property type="entry name" value="HAMP domain-like"/>
    <property type="match status" value="1"/>
</dbReference>
<evidence type="ECO:0000256" key="2">
    <source>
        <dbReference type="ARBA" id="ARBA00004370"/>
    </source>
</evidence>
<evidence type="ECO:0000313" key="10">
    <source>
        <dbReference type="EMBL" id="EMS71216.1"/>
    </source>
</evidence>
<protein>
    <recommendedName>
        <fullName evidence="3">histidine kinase</fullName>
        <ecNumber evidence="3">2.7.13.3</ecNumber>
    </recommendedName>
</protein>
<proteinExistence type="predicted"/>
<comment type="catalytic activity">
    <reaction evidence="1">
        <text>ATP + protein L-histidine = ADP + protein N-phospho-L-histidine.</text>
        <dbReference type="EC" id="2.7.13.3"/>
    </reaction>
</comment>
<dbReference type="STRING" id="1195236.CTER_3009"/>
<dbReference type="CDD" id="cd06225">
    <property type="entry name" value="HAMP"/>
    <property type="match status" value="1"/>
</dbReference>
<keyword evidence="8" id="KW-1133">Transmembrane helix</keyword>
<evidence type="ECO:0000256" key="6">
    <source>
        <dbReference type="ARBA" id="ARBA00022777"/>
    </source>
</evidence>
<evidence type="ECO:0000256" key="4">
    <source>
        <dbReference type="ARBA" id="ARBA00022553"/>
    </source>
</evidence>
<feature type="transmembrane region" description="Helical" evidence="8">
    <location>
        <begin position="291"/>
        <end position="311"/>
    </location>
</feature>
<comment type="caution">
    <text evidence="10">The sequence shown here is derived from an EMBL/GenBank/DDBJ whole genome shotgun (WGS) entry which is preliminary data.</text>
</comment>
<organism evidence="10 11">
    <name type="scientific">Ruminiclostridium cellobioparum subsp. termitidis CT1112</name>
    <dbReference type="NCBI Taxonomy" id="1195236"/>
    <lineage>
        <taxon>Bacteria</taxon>
        <taxon>Bacillati</taxon>
        <taxon>Bacillota</taxon>
        <taxon>Clostridia</taxon>
        <taxon>Eubacteriales</taxon>
        <taxon>Oscillospiraceae</taxon>
        <taxon>Ruminiclostridium</taxon>
    </lineage>
</organism>
<comment type="subcellular location">
    <subcellularLocation>
        <location evidence="2">Membrane</location>
    </subcellularLocation>
</comment>
<dbReference type="RefSeq" id="WP_004626995.1">
    <property type="nucleotide sequence ID" value="NZ_AORV01000042.1"/>
</dbReference>
<keyword evidence="11" id="KW-1185">Reference proteome</keyword>
<dbReference type="InterPro" id="IPR004358">
    <property type="entry name" value="Sig_transdc_His_kin-like_C"/>
</dbReference>
<dbReference type="AlphaFoldDB" id="S0FLM2"/>
<dbReference type="Pfam" id="PF00672">
    <property type="entry name" value="HAMP"/>
    <property type="match status" value="1"/>
</dbReference>
<dbReference type="InterPro" id="IPR003594">
    <property type="entry name" value="HATPase_dom"/>
</dbReference>
<dbReference type="InterPro" id="IPR050640">
    <property type="entry name" value="Bact_2-comp_sensor_kinase"/>
</dbReference>
<dbReference type="GO" id="GO:0016020">
    <property type="term" value="C:membrane"/>
    <property type="evidence" value="ECO:0007669"/>
    <property type="project" value="UniProtKB-SubCell"/>
</dbReference>
<evidence type="ECO:0000256" key="3">
    <source>
        <dbReference type="ARBA" id="ARBA00012438"/>
    </source>
</evidence>
<keyword evidence="4" id="KW-0597">Phosphoprotein</keyword>
<dbReference type="InterPro" id="IPR003660">
    <property type="entry name" value="HAMP_dom"/>
</dbReference>
<dbReference type="InterPro" id="IPR010559">
    <property type="entry name" value="Sig_transdc_His_kin_internal"/>
</dbReference>
<dbReference type="Pfam" id="PF02518">
    <property type="entry name" value="HATPase_c"/>
    <property type="match status" value="1"/>
</dbReference>
<keyword evidence="8" id="KW-0812">Transmembrane</keyword>
<dbReference type="SMART" id="SM00304">
    <property type="entry name" value="HAMP"/>
    <property type="match status" value="1"/>
</dbReference>
<dbReference type="Gene3D" id="3.30.565.10">
    <property type="entry name" value="Histidine kinase-like ATPase, C-terminal domain"/>
    <property type="match status" value="1"/>
</dbReference>
<dbReference type="PATRIC" id="fig|1195236.3.peg.3233"/>
<dbReference type="PANTHER" id="PTHR34220:SF7">
    <property type="entry name" value="SENSOR HISTIDINE KINASE YPDA"/>
    <property type="match status" value="1"/>
</dbReference>
<evidence type="ECO:0000256" key="8">
    <source>
        <dbReference type="SAM" id="Phobius"/>
    </source>
</evidence>
<name>S0FLM2_RUMCE</name>
<evidence type="ECO:0000256" key="1">
    <source>
        <dbReference type="ARBA" id="ARBA00000085"/>
    </source>
</evidence>
<dbReference type="Proteomes" id="UP000014155">
    <property type="component" value="Unassembled WGS sequence"/>
</dbReference>
<dbReference type="EC" id="2.7.13.3" evidence="3"/>
<dbReference type="PANTHER" id="PTHR34220">
    <property type="entry name" value="SENSOR HISTIDINE KINASE YPDA"/>
    <property type="match status" value="1"/>
</dbReference>
<keyword evidence="7" id="KW-0902">Two-component regulatory system</keyword>
<dbReference type="InterPro" id="IPR036890">
    <property type="entry name" value="HATPase_C_sf"/>
</dbReference>
<gene>
    <name evidence="10" type="ORF">CTER_3009</name>
</gene>
<evidence type="ECO:0000256" key="7">
    <source>
        <dbReference type="ARBA" id="ARBA00023012"/>
    </source>
</evidence>
<dbReference type="eggNOG" id="COG2972">
    <property type="taxonomic scope" value="Bacteria"/>
</dbReference>
<dbReference type="EMBL" id="AORV01000042">
    <property type="protein sequence ID" value="EMS71216.1"/>
    <property type="molecule type" value="Genomic_DNA"/>
</dbReference>
<dbReference type="SUPFAM" id="SSF55874">
    <property type="entry name" value="ATPase domain of HSP90 chaperone/DNA topoisomerase II/histidine kinase"/>
    <property type="match status" value="1"/>
</dbReference>
<evidence type="ECO:0000313" key="11">
    <source>
        <dbReference type="Proteomes" id="UP000014155"/>
    </source>
</evidence>
<keyword evidence="6 10" id="KW-0418">Kinase</keyword>
<sequence>MKGLQKLLHSSIIRILAGGFLLVIVPTIALCLIYSYSSMDMLRDEYDISYANNTKLISDQFSDKLRDLEMTAAPLLVDEDLVKMSVMDKNSLDLWSYTIFKSRLSLYFASRFIASNVSVILPIQQRVISTKYGVDSFSKYNTLGDLQELNRDQPIWAVRPSLRNPNEMCYSIIKGYAYPRQSRPLISIEISESEIVGQLKALFGDNDKIMASFLIDINGKVFKLDKDNILNQNILQNILEQNNNNTKSEPFTYKDKDGLYRIVFSKLDTYQCIIGIIYNEKEILSPVTRMMSFLVAILIFAAIAVAFYIIVSYRKIYSPANVLVDAMKRVAEGDFQSHTHIINNSEFGMMSVQFNNMVDQLDKSLKEKYLAQENLNKAHLKFLKSQIKPHFLYNCLYSIYNMIKSEDLDNAADMTMYLGHFYQKITHFDDKDTTILREMENIKLYLKIHQLRSPEKFDYNCLIDAGLEEMIIPSLSLQTIVENAISHAFVNHNRKNFIDIKAICVNENVQLIVEDNGIGLSQEQLGNILNQLNLDFSDSDKTHGIQNVFSRFRLMYGGEVELNISTDVGRGTKFTFSIPKTIIKQEQELLKNV</sequence>
<accession>S0FLM2</accession>
<dbReference type="PROSITE" id="PS50885">
    <property type="entry name" value="HAMP"/>
    <property type="match status" value="1"/>
</dbReference>
<evidence type="ECO:0000259" key="9">
    <source>
        <dbReference type="PROSITE" id="PS50885"/>
    </source>
</evidence>
<keyword evidence="8" id="KW-0472">Membrane</keyword>
<feature type="domain" description="HAMP" evidence="9">
    <location>
        <begin position="314"/>
        <end position="366"/>
    </location>
</feature>
<reference evidence="10 11" key="1">
    <citation type="journal article" date="2013" name="Genome Announc.">
        <title>Draft Genome Sequence of the Cellulolytic, Mesophilic, Anaerobic Bacterium Clostridium termitidis Strain CT1112 (DSM 5398).</title>
        <authorList>
            <person name="Lal S."/>
            <person name="Ramachandran U."/>
            <person name="Zhang X."/>
            <person name="Munir R."/>
            <person name="Sparling R."/>
            <person name="Levin D.B."/>
        </authorList>
    </citation>
    <scope>NUCLEOTIDE SEQUENCE [LARGE SCALE GENOMIC DNA]</scope>
    <source>
        <strain evidence="10 11">CT1112</strain>
    </source>
</reference>
<dbReference type="PRINTS" id="PR00344">
    <property type="entry name" value="BCTRLSENSOR"/>
</dbReference>
<feature type="transmembrane region" description="Helical" evidence="8">
    <location>
        <begin position="12"/>
        <end position="36"/>
    </location>
</feature>
<evidence type="ECO:0000256" key="5">
    <source>
        <dbReference type="ARBA" id="ARBA00022679"/>
    </source>
</evidence>
<dbReference type="GO" id="GO:0000155">
    <property type="term" value="F:phosphorelay sensor kinase activity"/>
    <property type="evidence" value="ECO:0007669"/>
    <property type="project" value="InterPro"/>
</dbReference>
<keyword evidence="5" id="KW-0808">Transferase</keyword>